<evidence type="ECO:0000313" key="3">
    <source>
        <dbReference type="EMBL" id="MET7000086.1"/>
    </source>
</evidence>
<evidence type="ECO:0000256" key="1">
    <source>
        <dbReference type="ARBA" id="ARBA00022729"/>
    </source>
</evidence>
<dbReference type="InterPro" id="IPR028994">
    <property type="entry name" value="Integrin_alpha_N"/>
</dbReference>
<dbReference type="Gene3D" id="2.130.10.130">
    <property type="entry name" value="Integrin alpha, N-terminal"/>
    <property type="match status" value="3"/>
</dbReference>
<dbReference type="InterPro" id="IPR013517">
    <property type="entry name" value="FG-GAP"/>
</dbReference>
<dbReference type="SUPFAM" id="SSF110296">
    <property type="entry name" value="Oligoxyloglucan reducing end-specific cellobiohydrolase"/>
    <property type="match status" value="1"/>
</dbReference>
<dbReference type="SMART" id="SM00429">
    <property type="entry name" value="IPT"/>
    <property type="match status" value="3"/>
</dbReference>
<dbReference type="Pfam" id="PF01833">
    <property type="entry name" value="TIG"/>
    <property type="match status" value="6"/>
</dbReference>
<name>A0ABV2TAM9_9BACT</name>
<dbReference type="PANTHER" id="PTHR46580:SF4">
    <property type="entry name" value="ATP_GTP-BINDING PROTEIN"/>
    <property type="match status" value="1"/>
</dbReference>
<dbReference type="CDD" id="cd00603">
    <property type="entry name" value="IPT_PCSR"/>
    <property type="match status" value="1"/>
</dbReference>
<dbReference type="Pfam" id="PF13517">
    <property type="entry name" value="FG-GAP_3"/>
    <property type="match status" value="5"/>
</dbReference>
<dbReference type="InterPro" id="IPR028203">
    <property type="entry name" value="PSII_CF48-like_dom"/>
</dbReference>
<evidence type="ECO:0000313" key="4">
    <source>
        <dbReference type="Proteomes" id="UP001549749"/>
    </source>
</evidence>
<dbReference type="Gene3D" id="2.60.40.10">
    <property type="entry name" value="Immunoglobulins"/>
    <property type="match status" value="7"/>
</dbReference>
<feature type="domain" description="IPT/TIG" evidence="2">
    <location>
        <begin position="525"/>
        <end position="601"/>
    </location>
</feature>
<dbReference type="InterPro" id="IPR013783">
    <property type="entry name" value="Ig-like_fold"/>
</dbReference>
<dbReference type="InterPro" id="IPR002909">
    <property type="entry name" value="IPT_dom"/>
</dbReference>
<accession>A0ABV2TAM9</accession>
<dbReference type="SUPFAM" id="SSF81296">
    <property type="entry name" value="E set domains"/>
    <property type="match status" value="6"/>
</dbReference>
<dbReference type="SUPFAM" id="SSF69318">
    <property type="entry name" value="Integrin alpha N-terminal domain"/>
    <property type="match status" value="3"/>
</dbReference>
<dbReference type="PANTHER" id="PTHR46580">
    <property type="entry name" value="SENSOR KINASE-RELATED"/>
    <property type="match status" value="1"/>
</dbReference>
<dbReference type="Proteomes" id="UP001549749">
    <property type="component" value="Unassembled WGS sequence"/>
</dbReference>
<proteinExistence type="predicted"/>
<dbReference type="Pfam" id="PF14870">
    <property type="entry name" value="PSII_BNR"/>
    <property type="match status" value="1"/>
</dbReference>
<reference evidence="3 4" key="1">
    <citation type="submission" date="2024-06" db="EMBL/GenBank/DDBJ databases">
        <title>Chitinophaga defluvii sp. nov., isolated from municipal sewage.</title>
        <authorList>
            <person name="Zhang L."/>
        </authorList>
    </citation>
    <scope>NUCLEOTIDE SEQUENCE [LARGE SCALE GENOMIC DNA]</scope>
    <source>
        <strain evidence="3 4">H8</strain>
    </source>
</reference>
<keyword evidence="4" id="KW-1185">Reference proteome</keyword>
<organism evidence="3 4">
    <name type="scientific">Chitinophaga defluvii</name>
    <dbReference type="NCBI Taxonomy" id="3163343"/>
    <lineage>
        <taxon>Bacteria</taxon>
        <taxon>Pseudomonadati</taxon>
        <taxon>Bacteroidota</taxon>
        <taxon>Chitinophagia</taxon>
        <taxon>Chitinophagales</taxon>
        <taxon>Chitinophagaceae</taxon>
        <taxon>Chitinophaga</taxon>
    </lineage>
</organism>
<dbReference type="CDD" id="cd00102">
    <property type="entry name" value="IPT"/>
    <property type="match status" value="3"/>
</dbReference>
<dbReference type="RefSeq" id="WP_354662646.1">
    <property type="nucleotide sequence ID" value="NZ_JBEXAC010000002.1"/>
</dbReference>
<keyword evidence="1" id="KW-0732">Signal</keyword>
<comment type="caution">
    <text evidence="3">The sequence shown here is derived from an EMBL/GenBank/DDBJ whole genome shotgun (WGS) entry which is preliminary data.</text>
</comment>
<evidence type="ECO:0000259" key="2">
    <source>
        <dbReference type="SMART" id="SM00429"/>
    </source>
</evidence>
<feature type="domain" description="IPT/TIG" evidence="2">
    <location>
        <begin position="1217"/>
        <end position="1300"/>
    </location>
</feature>
<gene>
    <name evidence="3" type="ORF">ABR189_22035</name>
</gene>
<dbReference type="InterPro" id="IPR014756">
    <property type="entry name" value="Ig_E-set"/>
</dbReference>
<dbReference type="EMBL" id="JBEXAC010000002">
    <property type="protein sequence ID" value="MET7000086.1"/>
    <property type="molecule type" value="Genomic_DNA"/>
</dbReference>
<protein>
    <submittedName>
        <fullName evidence="3">FG-GAP-like repeat-containing protein</fullName>
    </submittedName>
</protein>
<feature type="domain" description="IPT/TIG" evidence="2">
    <location>
        <begin position="602"/>
        <end position="679"/>
    </location>
</feature>
<sequence length="2193" mass="233807">MSDPLNFAIQHCLSLVSCSRVPRSLFFLVCLLFTGITTHGQMREIYRDSDEETAVTKICFYTPTEGYVAFNRWIGYTTDGGKTFTKKMITLSNVDFGGYEVNITFGFGVQGIKAFNKNQLVVYGNYGLVPAILYSSNGGNNFKLVFHSQYRADEIRTGITDMLFPENNEIGYAIDADRILKTMDKGASWFVAAEYHNAYFSNLTGSNNTHVFANNKSATSPKLVKTTDGHTFQLVPLPEEIQITDAFFLTDSKGWILSREYGGNRLYYTSNGGASWRQKNDPSAGTLQYFKVKFLNDNIGYALGESFTMGKTTDGGSTWERVQRDKNFTYLGYTHTDLQLMGEQQLWAGGHYGLLEASNNAGGPTIPAAAFKVDKSQLLQTHEVQLINLGKPAYSYTWYKNGTVISTAFHTSYQHEVSKLRDTIKLVVTNGGVTNTVEQYIDFPAPVILSAFTPATAGMYDTVTITGTDLSNITAVSFGGVPALSFKQVSGTTLQAVVGNGASGDITVIINDRYGLLPGFSFMPPPAITSYSPDRGRPGDVITITGNNFNGVKDVSFGGMPAASFTVVSPTLITAVLGTGNTGNIQVTAAGGKATSTGFQVIPEVKSYFPSSGTYGTRLTIKGSGFTGTHAVRIGEVPVLSFTVHSSELITAIVGKGATGEVKIGNGNFNSYLPGFTYYNAPVINYVKLRNTPVGDSVLIGGVYFNTDPAANTVYFGAVKGTVTASTGTKLTVTVPVGATFSPVSVTSNHLTAYSDYMFSAAFSGGGTINQQSLTGSTSFLEGTALQNPRQTVLADLDGDGKAEMITTGQHGFLVAYNTSIPGQPSFGKNFSYKLGVNGADKIIAHDLDGDGKLDLIVNNSDKQMISIFRNTTAGNNISFAAQIDVAGALLGIGDLNNDGKPDIVVFKGTEFNNELILLKSFSEPAMLVFEAVEKILLPDIKRINGGMVQDVISSGKPDLIFYDTEGNTIGILRNISTIDKFIFDNLRKVSTSSPVSVAVGNLDEGGLADMVVANAEAKTITVFKNVSNGQDYFAPTQTLRLGDVSHVALSDIDGDGKPDIVAASGNYQGATVFKNISILDENNMGIIKIGAAVKFNGVGPFSGITPGDIDNDGKPDLVAPNASRHAVSILRNTVTAQPYIISFSPTICETGTTVTLKGALFTGTTAVSFGGVPATSFTVEGDSTITAVVGAGASGDVKVTNAYGSTALDGFSFGLPPVITAISPLSGPVGTTVTIKGKRFSPVATENIVSFGGVQAKVNAATANSLTVTVPVGSQYKPLTVTTHQLTTSSSDIFVTTYPNRDKKLTAGAFADKKEIPGSNSGDIADIDGDGKLDLITPLANELGVYRNTSVPGKVTFAEVIKIPVNAASGPALGDLNGDGKPDLVVLEVSNSSISILKNISSQGNIAFTLQATYTAIRRSDVPSRILIMDLDGDGKPDLITGNHRSPYLVLFRNNSTAGKISFEEGVFLNNPPDILSITCGDYNQDGKPDLALSQETMPVPIILQNNSTPGQLSFNTLAPAVTPESLWGPIATGDLDGDGKPDIVKGTHSSLSLFRNTSMADSIIFSAPKEPTHSNPSIDAVLGDLNGDGKPDIFTIDQVEAKAHLFLNNSSPGTISVQHDIQCPIPYPSKMGNIADMDGDGKPDLISYAEKYPTVIHRNMTGEFKAVSVCSETDTSFTTSVKGNKYQWQKYTGSVFEDLSDDQFITGTASAKLMFGKVPIQFNGILYRCMVDNVPSDSISLEVIPVTSPYLTVSADADNICPSSPVNFTASIQDGGTLLSYQWFIDDQPVGTNSPTYSIDTATQSHRIKLLVTSNLACSNPGTGSVMLNVLESPPPSVNITSSATVICDGYTVTFTAEPQNINSSYSFRWEVNGAEVANNNVSTFTRAFNPDDKIRVKMYTAASACWPAGMHTSEYITLQQGTTATIQATITAPASVCYEGYYELTFNSNNAPEGASVTLWESETNNPGTFSMVGTKQWLGAPMQFGLIVPRGASTRKHYFTVRPSEGNTCMLEGRSETVTISMEGAVPPIIALQSNKLVITNPNNSQGYSWQVEQPNGEYGYVVPAANGTSYAPGAPGYYRVKSVQGSCVSYSPPIAFVITGINSPDPNIPKIQTYPNPVRDVLTLEGLRISDKWETLDITGMDGSLQRTINIKGKTKVTIATGHLPQGMYMGVLRRNNAAPALIRFVKQ</sequence>